<evidence type="ECO:0000256" key="2">
    <source>
        <dbReference type="ARBA" id="ARBA00023043"/>
    </source>
</evidence>
<name>A4JFW4_BURVG</name>
<evidence type="ECO:0000256" key="4">
    <source>
        <dbReference type="SAM" id="MobiDB-lite"/>
    </source>
</evidence>
<reference evidence="6" key="1">
    <citation type="submission" date="2007-03" db="EMBL/GenBank/DDBJ databases">
        <title>Complete sequence of chromosome 1 of Burkholderia vietnamiensis G4.</title>
        <authorList>
            <consortium name="US DOE Joint Genome Institute"/>
            <person name="Copeland A."/>
            <person name="Lucas S."/>
            <person name="Lapidus A."/>
            <person name="Barry K."/>
            <person name="Detter J.C."/>
            <person name="Glavina del Rio T."/>
            <person name="Hammon N."/>
            <person name="Israni S."/>
            <person name="Dalin E."/>
            <person name="Tice H."/>
            <person name="Pitluck S."/>
            <person name="Chain P."/>
            <person name="Malfatti S."/>
            <person name="Shin M."/>
            <person name="Vergez L."/>
            <person name="Schmutz J."/>
            <person name="Larimer F."/>
            <person name="Land M."/>
            <person name="Hauser L."/>
            <person name="Kyrpides N."/>
            <person name="Tiedje J."/>
            <person name="Richardson P."/>
        </authorList>
    </citation>
    <scope>NUCLEOTIDE SEQUENCE [LARGE SCALE GENOMIC DNA]</scope>
    <source>
        <strain evidence="6">G4 / LMG 22486</strain>
    </source>
</reference>
<feature type="compositionally biased region" description="Low complexity" evidence="4">
    <location>
        <begin position="256"/>
        <end position="271"/>
    </location>
</feature>
<dbReference type="SUPFAM" id="SSF48403">
    <property type="entry name" value="Ankyrin repeat"/>
    <property type="match status" value="1"/>
</dbReference>
<dbReference type="PROSITE" id="PS50088">
    <property type="entry name" value="ANK_REPEAT"/>
    <property type="match status" value="1"/>
</dbReference>
<keyword evidence="1" id="KW-0677">Repeat</keyword>
<dbReference type="eggNOG" id="COG0666">
    <property type="taxonomic scope" value="Bacteria"/>
</dbReference>
<feature type="region of interest" description="Disordered" evidence="4">
    <location>
        <begin position="331"/>
        <end position="353"/>
    </location>
</feature>
<feature type="region of interest" description="Disordered" evidence="4">
    <location>
        <begin position="1"/>
        <end position="50"/>
    </location>
</feature>
<feature type="repeat" description="ANK" evidence="3">
    <location>
        <begin position="118"/>
        <end position="139"/>
    </location>
</feature>
<dbReference type="EMBL" id="CP000614">
    <property type="protein sequence ID" value="ABO55167.1"/>
    <property type="molecule type" value="Genomic_DNA"/>
</dbReference>
<accession>A4JFW4</accession>
<dbReference type="KEGG" id="bvi:Bcep1808_2165"/>
<protein>
    <submittedName>
        <fullName evidence="5">Ankyrin</fullName>
    </submittedName>
</protein>
<dbReference type="InterPro" id="IPR036770">
    <property type="entry name" value="Ankyrin_rpt-contain_sf"/>
</dbReference>
<dbReference type="Gene3D" id="1.25.40.20">
    <property type="entry name" value="Ankyrin repeat-containing domain"/>
    <property type="match status" value="1"/>
</dbReference>
<dbReference type="SMART" id="SM00248">
    <property type="entry name" value="ANK"/>
    <property type="match status" value="3"/>
</dbReference>
<evidence type="ECO:0000256" key="1">
    <source>
        <dbReference type="ARBA" id="ARBA00022737"/>
    </source>
</evidence>
<evidence type="ECO:0000313" key="5">
    <source>
        <dbReference type="EMBL" id="ABO55167.1"/>
    </source>
</evidence>
<proteinExistence type="predicted"/>
<keyword evidence="2 3" id="KW-0040">ANK repeat</keyword>
<dbReference type="Pfam" id="PF12796">
    <property type="entry name" value="Ank_2"/>
    <property type="match status" value="1"/>
</dbReference>
<dbReference type="AlphaFoldDB" id="A4JFW4"/>
<dbReference type="PROSITE" id="PS50297">
    <property type="entry name" value="ANK_REP_REGION"/>
    <property type="match status" value="1"/>
</dbReference>
<dbReference type="Proteomes" id="UP000002287">
    <property type="component" value="Chromosome 1"/>
</dbReference>
<organism evidence="5 6">
    <name type="scientific">Burkholderia vietnamiensis (strain G4 / LMG 22486)</name>
    <name type="common">Burkholderia cepacia (strain R1808)</name>
    <dbReference type="NCBI Taxonomy" id="269482"/>
    <lineage>
        <taxon>Bacteria</taxon>
        <taxon>Pseudomonadati</taxon>
        <taxon>Pseudomonadota</taxon>
        <taxon>Betaproteobacteria</taxon>
        <taxon>Burkholderiales</taxon>
        <taxon>Burkholderiaceae</taxon>
        <taxon>Burkholderia</taxon>
        <taxon>Burkholderia cepacia complex</taxon>
    </lineage>
</organism>
<dbReference type="PANTHER" id="PTHR24173:SF74">
    <property type="entry name" value="ANKYRIN REPEAT DOMAIN-CONTAINING PROTEIN 16"/>
    <property type="match status" value="1"/>
</dbReference>
<sequence>MPFMNDEPALSNLPDSAKENAASDPDAAHPPLKSGAKGKKASARKTPASPEGLALLVAVAERDAEEVARMSLLAPPEAILPALLRALALRRGPGARELGSIVDTLLAALPDPNAADENGRTPLMAAAAAGDTDLLQRLLPSSDPKASDHDGLTALMRAAHTGSLESVKALAGVSDVDAEDANGDTALSWAIASGAPDRALWIAKRANAGLHEAIELALGQATIFLEEAADDARAKAAQSQRAAEVLGGVKAPSPNARRAGAGEALRAPRGRPSSRLAMALASGSIPASAKPWLALAEAAGERAPVRGLATIIEGWGKALLPKTRARIEAASEERAAARAAKASGDDSNDTGAR</sequence>
<dbReference type="PANTHER" id="PTHR24173">
    <property type="entry name" value="ANKYRIN REPEAT CONTAINING"/>
    <property type="match status" value="1"/>
</dbReference>
<gene>
    <name evidence="5" type="ordered locus">Bcep1808_2165</name>
</gene>
<evidence type="ECO:0000313" key="6">
    <source>
        <dbReference type="Proteomes" id="UP000002287"/>
    </source>
</evidence>
<feature type="region of interest" description="Disordered" evidence="4">
    <location>
        <begin position="250"/>
        <end position="272"/>
    </location>
</feature>
<evidence type="ECO:0000256" key="3">
    <source>
        <dbReference type="PROSITE-ProRule" id="PRU00023"/>
    </source>
</evidence>
<dbReference type="HOGENOM" id="CLU_784534_0_0_4"/>
<dbReference type="InterPro" id="IPR002110">
    <property type="entry name" value="Ankyrin_rpt"/>
</dbReference>